<dbReference type="InterPro" id="IPR000999">
    <property type="entry name" value="RNase_III_dom"/>
</dbReference>
<evidence type="ECO:0000259" key="2">
    <source>
        <dbReference type="PROSITE" id="PS50142"/>
    </source>
</evidence>
<evidence type="ECO:0000256" key="1">
    <source>
        <dbReference type="ARBA" id="ARBA00022884"/>
    </source>
</evidence>
<sequence length="553" mass="64321">MVYLHAHFPSLSMDTLHSSPVFPLPTNSSGYPSSLTFSHPISWVVKKSKKTRWALPRLKIYAVTTSPSSNTENPSRSPHRLLQELEEMKVRERTPRQKYKLPPKTYILKTPMDDKKLAQRFLKSPQLSLKSFPLLSSCLPSSHLGDLDKAWMEDNLLEAKQALGYPLEALNSIEENSPAAHFDTLLYLAFQHEESERAKKSRYVRGGHSRLAFLGQFALSFALAEYFLQRYPREGPACLRERVFGLTNKRVLPYWIKVVSLDNLIFPYDEITKMKRHEREPAVKQVFLALMGAIYLCFGTTEIYRVLFEVFGMDPDAEDCQPKARRQLEDIDYVSSEFEGKQLSWQDIVAYKRPADALFAYPRLYRVCAPPGMHKFRGNIWEVDSLPQILQALGYPLPMSDTILEATEARNIELGLGLQLCFLHPSKYKFEHPRFCFERFEYVGQNIQDIVMAERLLMKHLDAPGHWIQERHRRLLLNRLCGRYLREKGLHKFIIYGEHRKTAFEENRKLRNMASTAVQQALHGLAYTVYGKPEVRRMMFEYFDFEQVMPKSP</sequence>
<reference evidence="3" key="1">
    <citation type="submission" date="2015-02" db="EMBL/GenBank/DDBJ databases">
        <title>A transcriptome of Wollemia nobilis - a relic of Gondwana.</title>
        <authorList>
            <person name="Chia J.Y."/>
            <person name="Leong Y.S."/>
            <person name="Abdul Karim S."/>
            <person name="Wan Azmi N."/>
            <person name="Hercus R."/>
            <person name="Croft L."/>
        </authorList>
    </citation>
    <scope>NUCLEOTIDE SEQUENCE</scope>
    <source>
        <strain evidence="3">MaeBrown</strain>
        <tissue evidence="3">Leaf</tissue>
    </source>
</reference>
<dbReference type="Gene3D" id="1.10.1520.10">
    <property type="entry name" value="Ribonuclease III domain"/>
    <property type="match status" value="2"/>
</dbReference>
<dbReference type="GO" id="GO:0010468">
    <property type="term" value="P:regulation of gene expression"/>
    <property type="evidence" value="ECO:0007669"/>
    <property type="project" value="TreeGrafter"/>
</dbReference>
<organism evidence="3">
    <name type="scientific">Wollemia nobilis</name>
    <dbReference type="NCBI Taxonomy" id="56998"/>
    <lineage>
        <taxon>Eukaryota</taxon>
        <taxon>Viridiplantae</taxon>
        <taxon>Streptophyta</taxon>
        <taxon>Embryophyta</taxon>
        <taxon>Tracheophyta</taxon>
        <taxon>Spermatophyta</taxon>
        <taxon>Pinopsida</taxon>
        <taxon>Pinidae</taxon>
        <taxon>Conifers II</taxon>
        <taxon>Araucariales</taxon>
        <taxon>Araucariaceae</taxon>
        <taxon>Wollemia</taxon>
    </lineage>
</organism>
<dbReference type="GO" id="GO:0005634">
    <property type="term" value="C:nucleus"/>
    <property type="evidence" value="ECO:0007669"/>
    <property type="project" value="TreeGrafter"/>
</dbReference>
<dbReference type="PANTHER" id="PTHR11207:SF34">
    <property type="entry name" value="RIBONUCLEASE III DOMAIN-CONTAINING PROTEIN RNC1, CHLOROPLASTIC"/>
    <property type="match status" value="1"/>
</dbReference>
<accession>A0A0C9S8K5</accession>
<evidence type="ECO:0000313" key="3">
    <source>
        <dbReference type="EMBL" id="JAG89022.1"/>
    </source>
</evidence>
<dbReference type="SMART" id="SM00535">
    <property type="entry name" value="RIBOc"/>
    <property type="match status" value="1"/>
</dbReference>
<keyword evidence="1" id="KW-0694">RNA-binding</keyword>
<dbReference type="GO" id="GO:0004525">
    <property type="term" value="F:ribonuclease III activity"/>
    <property type="evidence" value="ECO:0007669"/>
    <property type="project" value="InterPro"/>
</dbReference>
<dbReference type="SUPFAM" id="SSF69065">
    <property type="entry name" value="RNase III domain-like"/>
    <property type="match status" value="2"/>
</dbReference>
<name>A0A0C9S8K5_9CONI</name>
<dbReference type="PANTHER" id="PTHR11207">
    <property type="entry name" value="RIBONUCLEASE III"/>
    <property type="match status" value="1"/>
</dbReference>
<dbReference type="EMBL" id="GCHU01004231">
    <property type="protein sequence ID" value="JAG89022.1"/>
    <property type="molecule type" value="Transcribed_RNA"/>
</dbReference>
<dbReference type="AlphaFoldDB" id="A0A0C9S8K5"/>
<dbReference type="GO" id="GO:0006396">
    <property type="term" value="P:RNA processing"/>
    <property type="evidence" value="ECO:0007669"/>
    <property type="project" value="InterPro"/>
</dbReference>
<dbReference type="PROSITE" id="PS50142">
    <property type="entry name" value="RNASE_3_2"/>
    <property type="match status" value="1"/>
</dbReference>
<dbReference type="InterPro" id="IPR036389">
    <property type="entry name" value="RNase_III_sf"/>
</dbReference>
<feature type="domain" description="RNase III" evidence="2">
    <location>
        <begin position="185"/>
        <end position="299"/>
    </location>
</feature>
<protein>
    <submittedName>
        <fullName evidence="3">TSA: Wollemia nobilis Ref_Wollemi_Transcript_4262_1858 transcribed RNA sequence</fullName>
    </submittedName>
</protein>
<proteinExistence type="predicted"/>
<dbReference type="CDD" id="cd00593">
    <property type="entry name" value="RIBOc"/>
    <property type="match status" value="1"/>
</dbReference>
<dbReference type="GO" id="GO:0003725">
    <property type="term" value="F:double-stranded RNA binding"/>
    <property type="evidence" value="ECO:0007669"/>
    <property type="project" value="TreeGrafter"/>
</dbReference>
<dbReference type="FunFam" id="1.10.1520.10:FF:000011">
    <property type="entry name" value="Ribonuclease III domain-containing protein RNC1, chloroplastic"/>
    <property type="match status" value="1"/>
</dbReference>